<comment type="caution">
    <text evidence="1">The sequence shown here is derived from an EMBL/GenBank/DDBJ whole genome shotgun (WGS) entry which is preliminary data.</text>
</comment>
<reference evidence="1" key="1">
    <citation type="journal article" date="2023" name="Mol. Phylogenet. Evol.">
        <title>Genome-scale phylogeny and comparative genomics of the fungal order Sordariales.</title>
        <authorList>
            <person name="Hensen N."/>
            <person name="Bonometti L."/>
            <person name="Westerberg I."/>
            <person name="Brannstrom I.O."/>
            <person name="Guillou S."/>
            <person name="Cros-Aarteil S."/>
            <person name="Calhoun S."/>
            <person name="Haridas S."/>
            <person name="Kuo A."/>
            <person name="Mondo S."/>
            <person name="Pangilinan J."/>
            <person name="Riley R."/>
            <person name="LaButti K."/>
            <person name="Andreopoulos B."/>
            <person name="Lipzen A."/>
            <person name="Chen C."/>
            <person name="Yan M."/>
            <person name="Daum C."/>
            <person name="Ng V."/>
            <person name="Clum A."/>
            <person name="Steindorff A."/>
            <person name="Ohm R.A."/>
            <person name="Martin F."/>
            <person name="Silar P."/>
            <person name="Natvig D.O."/>
            <person name="Lalanne C."/>
            <person name="Gautier V."/>
            <person name="Ament-Velasquez S.L."/>
            <person name="Kruys A."/>
            <person name="Hutchinson M.I."/>
            <person name="Powell A.J."/>
            <person name="Barry K."/>
            <person name="Miller A.N."/>
            <person name="Grigoriev I.V."/>
            <person name="Debuchy R."/>
            <person name="Gladieux P."/>
            <person name="Hiltunen Thoren M."/>
            <person name="Johannesson H."/>
        </authorList>
    </citation>
    <scope>NUCLEOTIDE SEQUENCE</scope>
    <source>
        <strain evidence="1">CBS 955.72</strain>
    </source>
</reference>
<evidence type="ECO:0000313" key="1">
    <source>
        <dbReference type="EMBL" id="KAK3343958.1"/>
    </source>
</evidence>
<dbReference type="EMBL" id="JAUIQD010000007">
    <property type="protein sequence ID" value="KAK3343958.1"/>
    <property type="molecule type" value="Genomic_DNA"/>
</dbReference>
<organism evidence="1 2">
    <name type="scientific">Lasiosphaeria hispida</name>
    <dbReference type="NCBI Taxonomy" id="260671"/>
    <lineage>
        <taxon>Eukaryota</taxon>
        <taxon>Fungi</taxon>
        <taxon>Dikarya</taxon>
        <taxon>Ascomycota</taxon>
        <taxon>Pezizomycotina</taxon>
        <taxon>Sordariomycetes</taxon>
        <taxon>Sordariomycetidae</taxon>
        <taxon>Sordariales</taxon>
        <taxon>Lasiosphaeriaceae</taxon>
        <taxon>Lasiosphaeria</taxon>
    </lineage>
</organism>
<name>A0AAJ0H9F2_9PEZI</name>
<accession>A0AAJ0H9F2</accession>
<keyword evidence="2" id="KW-1185">Reference proteome</keyword>
<dbReference type="Proteomes" id="UP001275084">
    <property type="component" value="Unassembled WGS sequence"/>
</dbReference>
<gene>
    <name evidence="1" type="ORF">B0T25DRAFT_312891</name>
</gene>
<dbReference type="AlphaFoldDB" id="A0AAJ0H9F2"/>
<reference evidence="1" key="2">
    <citation type="submission" date="2023-06" db="EMBL/GenBank/DDBJ databases">
        <authorList>
            <consortium name="Lawrence Berkeley National Laboratory"/>
            <person name="Haridas S."/>
            <person name="Hensen N."/>
            <person name="Bonometti L."/>
            <person name="Westerberg I."/>
            <person name="Brannstrom I.O."/>
            <person name="Guillou S."/>
            <person name="Cros-Aarteil S."/>
            <person name="Calhoun S."/>
            <person name="Kuo A."/>
            <person name="Mondo S."/>
            <person name="Pangilinan J."/>
            <person name="Riley R."/>
            <person name="Labutti K."/>
            <person name="Andreopoulos B."/>
            <person name="Lipzen A."/>
            <person name="Chen C."/>
            <person name="Yanf M."/>
            <person name="Daum C."/>
            <person name="Ng V."/>
            <person name="Clum A."/>
            <person name="Steindorff A."/>
            <person name="Ohm R."/>
            <person name="Martin F."/>
            <person name="Silar P."/>
            <person name="Natvig D."/>
            <person name="Lalanne C."/>
            <person name="Gautier V."/>
            <person name="Ament-Velasquez S.L."/>
            <person name="Kruys A."/>
            <person name="Hutchinson M.I."/>
            <person name="Powell A.J."/>
            <person name="Barry K."/>
            <person name="Miller A.N."/>
            <person name="Grigoriev I.V."/>
            <person name="Debuchy R."/>
            <person name="Gladieux P."/>
            <person name="Thoren M.H."/>
            <person name="Johannesson H."/>
        </authorList>
    </citation>
    <scope>NUCLEOTIDE SEQUENCE</scope>
    <source>
        <strain evidence="1">CBS 955.72</strain>
    </source>
</reference>
<proteinExistence type="predicted"/>
<sequence length="167" mass="19189">MEHPREALGSLLTGAILAHLPSLLGGFSINLTSSRRCWTLLTHVVPLTRQLFPMPSTLGFTPYSPFFSELSAWGGFSLLWRHIWRDPQRPSSTHKHRGETTKSSQKGPIFFFLIEFGGFRWYQMGMHRFFLFRCSTTPRRPALRLRSARQQGKCLRRRGGALSSIRL</sequence>
<protein>
    <submittedName>
        <fullName evidence="1">Uncharacterized protein</fullName>
    </submittedName>
</protein>
<evidence type="ECO:0000313" key="2">
    <source>
        <dbReference type="Proteomes" id="UP001275084"/>
    </source>
</evidence>